<gene>
    <name evidence="16" type="ORF">QYE76_009287</name>
</gene>
<dbReference type="EMBL" id="JAUUTY010000001">
    <property type="protein sequence ID" value="KAK1692590.1"/>
    <property type="molecule type" value="Genomic_DNA"/>
</dbReference>
<protein>
    <recommendedName>
        <fullName evidence="15">Plant heme peroxidase family profile domain-containing protein</fullName>
    </recommendedName>
</protein>
<feature type="binding site" description="axial binding residue" evidence="12">
    <location>
        <position position="195"/>
    </location>
    <ligand>
        <name>heme b</name>
        <dbReference type="ChEBI" id="CHEBI:60344"/>
    </ligand>
    <ligandPart>
        <name>Fe</name>
        <dbReference type="ChEBI" id="CHEBI:18248"/>
    </ligandPart>
</feature>
<feature type="binding site" evidence="12">
    <location>
        <position position="96"/>
    </location>
    <ligand>
        <name>Ca(2+)</name>
        <dbReference type="ChEBI" id="CHEBI:29108"/>
        <label>1</label>
    </ligand>
</feature>
<dbReference type="Gene3D" id="1.10.520.10">
    <property type="match status" value="1"/>
</dbReference>
<dbReference type="Gene3D" id="1.10.420.10">
    <property type="entry name" value="Peroxidase, domain 2"/>
    <property type="match status" value="1"/>
</dbReference>
<reference evidence="16" key="1">
    <citation type="submission" date="2023-07" db="EMBL/GenBank/DDBJ databases">
        <title>A chromosome-level genome assembly of Lolium multiflorum.</title>
        <authorList>
            <person name="Chen Y."/>
            <person name="Copetti D."/>
            <person name="Kolliker R."/>
            <person name="Studer B."/>
        </authorList>
    </citation>
    <scope>NUCLEOTIDE SEQUENCE</scope>
    <source>
        <strain evidence="16">02402/16</strain>
        <tissue evidence="16">Leaf</tissue>
    </source>
</reference>
<dbReference type="AlphaFoldDB" id="A0AAD8TRP5"/>
<feature type="binding site" evidence="12">
    <location>
        <position position="100"/>
    </location>
    <ligand>
        <name>Ca(2+)</name>
        <dbReference type="ChEBI" id="CHEBI:29108"/>
        <label>1</label>
    </ligand>
</feature>
<comment type="catalytic activity">
    <reaction evidence="1">
        <text>2 a phenolic donor + H2O2 = 2 a phenolic radical donor + 2 H2O</text>
        <dbReference type="Rhea" id="RHEA:56136"/>
        <dbReference type="ChEBI" id="CHEBI:15377"/>
        <dbReference type="ChEBI" id="CHEBI:16240"/>
        <dbReference type="ChEBI" id="CHEBI:139520"/>
        <dbReference type="ChEBI" id="CHEBI:139521"/>
        <dbReference type="EC" id="1.11.1.7"/>
    </reaction>
</comment>
<evidence type="ECO:0000256" key="12">
    <source>
        <dbReference type="PIRSR" id="PIRSR600823-3"/>
    </source>
</evidence>
<keyword evidence="9" id="KW-0376">Hydrogen peroxide</keyword>
<dbReference type="GO" id="GO:0020037">
    <property type="term" value="F:heme binding"/>
    <property type="evidence" value="ECO:0007669"/>
    <property type="project" value="InterPro"/>
</dbReference>
<feature type="binding site" evidence="12">
    <location>
        <position position="91"/>
    </location>
    <ligand>
        <name>Ca(2+)</name>
        <dbReference type="ChEBI" id="CHEBI:29108"/>
        <label>1</label>
    </ligand>
</feature>
<dbReference type="GO" id="GO:0140825">
    <property type="term" value="F:lactoperoxidase activity"/>
    <property type="evidence" value="ECO:0007669"/>
    <property type="project" value="UniProtKB-EC"/>
</dbReference>
<dbReference type="PROSITE" id="PS00435">
    <property type="entry name" value="PEROXIDASE_1"/>
    <property type="match status" value="1"/>
</dbReference>
<evidence type="ECO:0000256" key="2">
    <source>
        <dbReference type="ARBA" id="ARBA00006873"/>
    </source>
</evidence>
<keyword evidence="7" id="KW-0560">Oxidoreductase</keyword>
<feature type="domain" description="Plant heme peroxidase family profile" evidence="15">
    <location>
        <begin position="64"/>
        <end position="255"/>
    </location>
</feature>
<keyword evidence="3" id="KW-0575">Peroxidase</keyword>
<keyword evidence="4" id="KW-0349">Heme</keyword>
<name>A0AAD8TRP5_LOLMU</name>
<evidence type="ECO:0000256" key="4">
    <source>
        <dbReference type="ARBA" id="ARBA00022617"/>
    </source>
</evidence>
<dbReference type="InterPro" id="IPR019793">
    <property type="entry name" value="Peroxidases_heam-ligand_BS"/>
</dbReference>
<comment type="similarity">
    <text evidence="2">Belongs to the peroxidase family. Ascorbate peroxidase subfamily.</text>
</comment>
<evidence type="ECO:0000256" key="13">
    <source>
        <dbReference type="PIRSR" id="PIRSR600823-4"/>
    </source>
</evidence>
<dbReference type="InterPro" id="IPR019794">
    <property type="entry name" value="Peroxidases_AS"/>
</dbReference>
<keyword evidence="6 12" id="KW-0106">Calcium</keyword>
<dbReference type="PANTHER" id="PTHR31235">
    <property type="entry name" value="PEROXIDASE 25-RELATED"/>
    <property type="match status" value="1"/>
</dbReference>
<evidence type="ECO:0000256" key="14">
    <source>
        <dbReference type="PIRSR" id="PIRSR600823-5"/>
    </source>
</evidence>
<evidence type="ECO:0000256" key="10">
    <source>
        <dbReference type="PIRSR" id="PIRSR600823-1"/>
    </source>
</evidence>
<dbReference type="GO" id="GO:0046872">
    <property type="term" value="F:metal ion binding"/>
    <property type="evidence" value="ECO:0007669"/>
    <property type="project" value="UniProtKB-KW"/>
</dbReference>
<evidence type="ECO:0000256" key="9">
    <source>
        <dbReference type="ARBA" id="ARBA00023324"/>
    </source>
</evidence>
<dbReference type="InterPro" id="IPR010255">
    <property type="entry name" value="Haem_peroxidase_sf"/>
</dbReference>
<feature type="disulfide bond" evidence="14">
    <location>
        <begin position="92"/>
        <end position="97"/>
    </location>
</feature>
<evidence type="ECO:0000256" key="8">
    <source>
        <dbReference type="ARBA" id="ARBA00023004"/>
    </source>
</evidence>
<comment type="cofactor">
    <cofactor evidence="12">
        <name>Ca(2+)</name>
        <dbReference type="ChEBI" id="CHEBI:29108"/>
    </cofactor>
    <text evidence="12">Binds 2 calcium ions per subunit.</text>
</comment>
<comment type="caution">
    <text evidence="16">The sequence shown here is derived from an EMBL/GenBank/DDBJ whole genome shotgun (WGS) entry which is preliminary data.</text>
</comment>
<evidence type="ECO:0000256" key="1">
    <source>
        <dbReference type="ARBA" id="ARBA00000189"/>
    </source>
</evidence>
<feature type="binding site" evidence="11">
    <location>
        <position position="165"/>
    </location>
    <ligand>
        <name>substrate</name>
    </ligand>
</feature>
<feature type="active site" description="Proton acceptor" evidence="10">
    <location>
        <position position="90"/>
    </location>
</feature>
<evidence type="ECO:0000256" key="7">
    <source>
        <dbReference type="ARBA" id="ARBA00023002"/>
    </source>
</evidence>
<feature type="disulfide bond" evidence="14">
    <location>
        <begin position="202"/>
        <end position="228"/>
    </location>
</feature>
<sequence length="255" mass="26480">MIPDDEGGDVGTSVYVRGGVLAVREADMIEGSLLVHINARVLPPAAALPGAEGGIQCGMSTTSDTVRGIVQGMISNDSTMGAVFVRLFFHDCFVRGCDASILLDPSTSNQNTEKQAIALRGYDAVNKIKAALESICPGVVSCADVLAFAARDSTTASGGFTLGMPPAAATLEDLLKSFDAKGLDAVDLVALSGAHSFGQTTCNFVNPRLYPADPTMNATFATALRSVCPQQGGGSILVNNNRVSQDPNKLSDAFY</sequence>
<evidence type="ECO:0000256" key="6">
    <source>
        <dbReference type="ARBA" id="ARBA00022837"/>
    </source>
</evidence>
<dbReference type="PRINTS" id="PR00461">
    <property type="entry name" value="PLPEROXIDASE"/>
</dbReference>
<keyword evidence="5 12" id="KW-0479">Metal-binding</keyword>
<dbReference type="PROSITE" id="PS00436">
    <property type="entry name" value="PEROXIDASE_2"/>
    <property type="match status" value="1"/>
</dbReference>
<evidence type="ECO:0000313" key="17">
    <source>
        <dbReference type="Proteomes" id="UP001231189"/>
    </source>
</evidence>
<comment type="cofactor">
    <cofactor evidence="12">
        <name>heme b</name>
        <dbReference type="ChEBI" id="CHEBI:60344"/>
    </cofactor>
    <text evidence="12">Binds 1 heme b (iron(II)-protoporphyrin IX) group per subunit.</text>
</comment>
<accession>A0AAD8TRP5</accession>
<proteinExistence type="inferred from homology"/>
<dbReference type="InterPro" id="IPR000823">
    <property type="entry name" value="Peroxidase_pln"/>
</dbReference>
<organism evidence="16 17">
    <name type="scientific">Lolium multiflorum</name>
    <name type="common">Italian ryegrass</name>
    <name type="synonym">Lolium perenne subsp. multiflorum</name>
    <dbReference type="NCBI Taxonomy" id="4521"/>
    <lineage>
        <taxon>Eukaryota</taxon>
        <taxon>Viridiplantae</taxon>
        <taxon>Streptophyta</taxon>
        <taxon>Embryophyta</taxon>
        <taxon>Tracheophyta</taxon>
        <taxon>Spermatophyta</taxon>
        <taxon>Magnoliopsida</taxon>
        <taxon>Liliopsida</taxon>
        <taxon>Poales</taxon>
        <taxon>Poaceae</taxon>
        <taxon>BOP clade</taxon>
        <taxon>Pooideae</taxon>
        <taxon>Poodae</taxon>
        <taxon>Poeae</taxon>
        <taxon>Poeae Chloroplast Group 2 (Poeae type)</taxon>
        <taxon>Loliodinae</taxon>
        <taxon>Loliinae</taxon>
        <taxon>Lolium</taxon>
    </lineage>
</organism>
<dbReference type="PROSITE" id="PS50873">
    <property type="entry name" value="PEROXIDASE_4"/>
    <property type="match status" value="1"/>
</dbReference>
<keyword evidence="17" id="KW-1185">Reference proteome</keyword>
<feature type="binding site" evidence="12">
    <location>
        <position position="94"/>
    </location>
    <ligand>
        <name>Ca(2+)</name>
        <dbReference type="ChEBI" id="CHEBI:29108"/>
        <label>1</label>
    </ligand>
</feature>
<feature type="binding site" evidence="12">
    <location>
        <position position="98"/>
    </location>
    <ligand>
        <name>Ca(2+)</name>
        <dbReference type="ChEBI" id="CHEBI:29108"/>
        <label>1</label>
    </ligand>
</feature>
<keyword evidence="14" id="KW-1015">Disulfide bond</keyword>
<keyword evidence="8 12" id="KW-0408">Iron</keyword>
<evidence type="ECO:0000313" key="16">
    <source>
        <dbReference type="EMBL" id="KAK1692590.1"/>
    </source>
</evidence>
<dbReference type="SUPFAM" id="SSF48113">
    <property type="entry name" value="Heme-dependent peroxidases"/>
    <property type="match status" value="1"/>
</dbReference>
<evidence type="ECO:0000256" key="3">
    <source>
        <dbReference type="ARBA" id="ARBA00022559"/>
    </source>
</evidence>
<dbReference type="GO" id="GO:0042744">
    <property type="term" value="P:hydrogen peroxide catabolic process"/>
    <property type="evidence" value="ECO:0007669"/>
    <property type="project" value="UniProtKB-KW"/>
</dbReference>
<dbReference type="Proteomes" id="UP001231189">
    <property type="component" value="Unassembled WGS sequence"/>
</dbReference>
<evidence type="ECO:0000256" key="11">
    <source>
        <dbReference type="PIRSR" id="PIRSR600823-2"/>
    </source>
</evidence>
<dbReference type="PRINTS" id="PR00458">
    <property type="entry name" value="PEROXIDASE"/>
</dbReference>
<dbReference type="GO" id="GO:0006979">
    <property type="term" value="P:response to oxidative stress"/>
    <property type="evidence" value="ECO:0007669"/>
    <property type="project" value="InterPro"/>
</dbReference>
<feature type="site" description="Transition state stabilizer" evidence="13">
    <location>
        <position position="86"/>
    </location>
</feature>
<evidence type="ECO:0000259" key="15">
    <source>
        <dbReference type="PROSITE" id="PS50873"/>
    </source>
</evidence>
<dbReference type="Pfam" id="PF00141">
    <property type="entry name" value="peroxidase"/>
    <property type="match status" value="1"/>
</dbReference>
<evidence type="ECO:0000256" key="5">
    <source>
        <dbReference type="ARBA" id="ARBA00022723"/>
    </source>
</evidence>
<dbReference type="InterPro" id="IPR002016">
    <property type="entry name" value="Haem_peroxidase"/>
</dbReference>